<keyword evidence="2" id="KW-0238">DNA-binding</keyword>
<dbReference type="CDD" id="cd00090">
    <property type="entry name" value="HTH_ARSR"/>
    <property type="match status" value="1"/>
</dbReference>
<evidence type="ECO:0000313" key="6">
    <source>
        <dbReference type="Proteomes" id="UP000466906"/>
    </source>
</evidence>
<dbReference type="PRINTS" id="PR00598">
    <property type="entry name" value="HTHMARR"/>
</dbReference>
<dbReference type="SUPFAM" id="SSF46785">
    <property type="entry name" value="Winged helix' DNA-binding domain"/>
    <property type="match status" value="1"/>
</dbReference>
<name>A0A6N4V0H1_9MYCO</name>
<dbReference type="SMART" id="SM00347">
    <property type="entry name" value="HTH_MARR"/>
    <property type="match status" value="1"/>
</dbReference>
<sequence length="141" mass="15714">MSVDRTELADEVWRALARLVFDHRDGWKRAVIEESGLPFSRIRVLQRLQRAPMTVTQLAHAATVDAPAASVAVNDLEERGLIARAVDPADRRRKLVSLTEQGWVLLARIDRVGDSAPAALTALDTEDLETLQFVLRKIPLP</sequence>
<dbReference type="Pfam" id="PF12802">
    <property type="entry name" value="MarR_2"/>
    <property type="match status" value="1"/>
</dbReference>
<evidence type="ECO:0000256" key="2">
    <source>
        <dbReference type="ARBA" id="ARBA00023125"/>
    </source>
</evidence>
<dbReference type="InterPro" id="IPR023187">
    <property type="entry name" value="Tscrpt_reg_MarR-type_CS"/>
</dbReference>
<evidence type="ECO:0000259" key="4">
    <source>
        <dbReference type="PROSITE" id="PS50995"/>
    </source>
</evidence>
<dbReference type="PROSITE" id="PS01117">
    <property type="entry name" value="HTH_MARR_1"/>
    <property type="match status" value="1"/>
</dbReference>
<feature type="domain" description="HTH marR-type" evidence="4">
    <location>
        <begin position="9"/>
        <end position="140"/>
    </location>
</feature>
<proteinExistence type="predicted"/>
<dbReference type="GO" id="GO:0003700">
    <property type="term" value="F:DNA-binding transcription factor activity"/>
    <property type="evidence" value="ECO:0007669"/>
    <property type="project" value="InterPro"/>
</dbReference>
<dbReference type="InterPro" id="IPR036388">
    <property type="entry name" value="WH-like_DNA-bd_sf"/>
</dbReference>
<dbReference type="RefSeq" id="WP_163667786.1">
    <property type="nucleotide sequence ID" value="NZ_AP022565.1"/>
</dbReference>
<dbReference type="GO" id="GO:0003677">
    <property type="term" value="F:DNA binding"/>
    <property type="evidence" value="ECO:0007669"/>
    <property type="project" value="UniProtKB-KW"/>
</dbReference>
<keyword evidence="1" id="KW-0805">Transcription regulation</keyword>
<dbReference type="KEGG" id="malv:MALV_45090"/>
<dbReference type="InterPro" id="IPR036390">
    <property type="entry name" value="WH_DNA-bd_sf"/>
</dbReference>
<evidence type="ECO:0000256" key="3">
    <source>
        <dbReference type="ARBA" id="ARBA00023163"/>
    </source>
</evidence>
<reference evidence="5 6" key="1">
    <citation type="journal article" date="2019" name="Emerg. Microbes Infect.">
        <title>Comprehensive subspecies identification of 175 nontuberculous mycobacteria species based on 7547 genomic profiles.</title>
        <authorList>
            <person name="Matsumoto Y."/>
            <person name="Kinjo T."/>
            <person name="Motooka D."/>
            <person name="Nabeya D."/>
            <person name="Jung N."/>
            <person name="Uechi K."/>
            <person name="Horii T."/>
            <person name="Iida T."/>
            <person name="Fujita J."/>
            <person name="Nakamura S."/>
        </authorList>
    </citation>
    <scope>NUCLEOTIDE SEQUENCE [LARGE SCALE GENOMIC DNA]</scope>
    <source>
        <strain evidence="5 6">JCM 12272</strain>
    </source>
</reference>
<keyword evidence="6" id="KW-1185">Reference proteome</keyword>
<evidence type="ECO:0000313" key="5">
    <source>
        <dbReference type="EMBL" id="BBX29384.1"/>
    </source>
</evidence>
<dbReference type="EMBL" id="AP022565">
    <property type="protein sequence ID" value="BBX29384.1"/>
    <property type="molecule type" value="Genomic_DNA"/>
</dbReference>
<dbReference type="InterPro" id="IPR011991">
    <property type="entry name" value="ArsR-like_HTH"/>
</dbReference>
<gene>
    <name evidence="5" type="ORF">MALV_45090</name>
</gene>
<dbReference type="Gene3D" id="1.10.10.10">
    <property type="entry name" value="Winged helix-like DNA-binding domain superfamily/Winged helix DNA-binding domain"/>
    <property type="match status" value="1"/>
</dbReference>
<dbReference type="AlphaFoldDB" id="A0A6N4V0H1"/>
<dbReference type="GO" id="GO:0006950">
    <property type="term" value="P:response to stress"/>
    <property type="evidence" value="ECO:0007669"/>
    <property type="project" value="TreeGrafter"/>
</dbReference>
<evidence type="ECO:0000256" key="1">
    <source>
        <dbReference type="ARBA" id="ARBA00023015"/>
    </source>
</evidence>
<dbReference type="InterPro" id="IPR039422">
    <property type="entry name" value="MarR/SlyA-like"/>
</dbReference>
<organism evidence="5 6">
    <name type="scientific">Mycolicibacterium alvei</name>
    <dbReference type="NCBI Taxonomy" id="67081"/>
    <lineage>
        <taxon>Bacteria</taxon>
        <taxon>Bacillati</taxon>
        <taxon>Actinomycetota</taxon>
        <taxon>Actinomycetes</taxon>
        <taxon>Mycobacteriales</taxon>
        <taxon>Mycobacteriaceae</taxon>
        <taxon>Mycolicibacterium</taxon>
    </lineage>
</organism>
<dbReference type="PANTHER" id="PTHR33164:SF99">
    <property type="entry name" value="MARR FAMILY REGULATORY PROTEIN"/>
    <property type="match status" value="1"/>
</dbReference>
<keyword evidence="3" id="KW-0804">Transcription</keyword>
<dbReference type="PANTHER" id="PTHR33164">
    <property type="entry name" value="TRANSCRIPTIONAL REGULATOR, MARR FAMILY"/>
    <property type="match status" value="1"/>
</dbReference>
<protein>
    <submittedName>
        <fullName evidence="5">Transcriptional regulator</fullName>
    </submittedName>
</protein>
<dbReference type="InterPro" id="IPR000835">
    <property type="entry name" value="HTH_MarR-typ"/>
</dbReference>
<accession>A0A6N4V0H1</accession>
<dbReference type="PROSITE" id="PS50995">
    <property type="entry name" value="HTH_MARR_2"/>
    <property type="match status" value="1"/>
</dbReference>
<dbReference type="Proteomes" id="UP000466906">
    <property type="component" value="Chromosome"/>
</dbReference>